<dbReference type="AlphaFoldDB" id="A0A942DWB2"/>
<dbReference type="Proteomes" id="UP000680348">
    <property type="component" value="Unassembled WGS sequence"/>
</dbReference>
<evidence type="ECO:0000313" key="3">
    <source>
        <dbReference type="EMBL" id="MBS3648434.1"/>
    </source>
</evidence>
<evidence type="ECO:0000256" key="2">
    <source>
        <dbReference type="RuleBase" id="RU362080"/>
    </source>
</evidence>
<reference evidence="3" key="1">
    <citation type="submission" date="2021-04" db="EMBL/GenBank/DDBJ databases">
        <title>Pseudaminobacter soli sp. nov., isolated from paddy soil contaminated by heavy metals.</title>
        <authorList>
            <person name="Zhang K."/>
        </authorList>
    </citation>
    <scope>NUCLEOTIDE SEQUENCE</scope>
    <source>
        <strain evidence="3">19-2017</strain>
    </source>
</reference>
<dbReference type="NCBIfam" id="TIGR01552">
    <property type="entry name" value="phd_fam"/>
    <property type="match status" value="1"/>
</dbReference>
<accession>A0A942DWB2</accession>
<sequence>MREVDLREAKARLSQLIEEVAAGETVVVARDGHKTAVMIGWAEYEKLTNIPSLGWLLTHSPLLEDDFASRRSARSLDRGS</sequence>
<dbReference type="EMBL" id="JAGWCR010000003">
    <property type="protein sequence ID" value="MBS3648434.1"/>
    <property type="molecule type" value="Genomic_DNA"/>
</dbReference>
<dbReference type="Gene3D" id="3.40.1620.10">
    <property type="entry name" value="YefM-like domain"/>
    <property type="match status" value="1"/>
</dbReference>
<dbReference type="SUPFAM" id="SSF143120">
    <property type="entry name" value="YefM-like"/>
    <property type="match status" value="1"/>
</dbReference>
<dbReference type="InterPro" id="IPR006442">
    <property type="entry name" value="Antitoxin_Phd/YefM"/>
</dbReference>
<comment type="similarity">
    <text evidence="1 2">Belongs to the phD/YefM antitoxin family.</text>
</comment>
<evidence type="ECO:0000256" key="1">
    <source>
        <dbReference type="ARBA" id="ARBA00009981"/>
    </source>
</evidence>
<dbReference type="InterPro" id="IPR036165">
    <property type="entry name" value="YefM-like_sf"/>
</dbReference>
<name>A0A942DWB2_9HYPH</name>
<dbReference type="RefSeq" id="WP_188253988.1">
    <property type="nucleotide sequence ID" value="NZ_JABVCF010000003.1"/>
</dbReference>
<protein>
    <recommendedName>
        <fullName evidence="2">Antitoxin</fullName>
    </recommendedName>
</protein>
<evidence type="ECO:0000313" key="4">
    <source>
        <dbReference type="Proteomes" id="UP000680348"/>
    </source>
</evidence>
<comment type="caution">
    <text evidence="3">The sequence shown here is derived from an EMBL/GenBank/DDBJ whole genome shotgun (WGS) entry which is preliminary data.</text>
</comment>
<dbReference type="Pfam" id="PF02604">
    <property type="entry name" value="PhdYeFM_antitox"/>
    <property type="match status" value="1"/>
</dbReference>
<keyword evidence="4" id="KW-1185">Reference proteome</keyword>
<gene>
    <name evidence="3" type="ORF">KEU06_07300</name>
</gene>
<proteinExistence type="inferred from homology"/>
<organism evidence="3 4">
    <name type="scientific">Pseudaminobacter soli</name>
    <name type="common">ex Zhang et al. 2022</name>
    <dbReference type="NCBI Taxonomy" id="2831468"/>
    <lineage>
        <taxon>Bacteria</taxon>
        <taxon>Pseudomonadati</taxon>
        <taxon>Pseudomonadota</taxon>
        <taxon>Alphaproteobacteria</taxon>
        <taxon>Hyphomicrobiales</taxon>
        <taxon>Phyllobacteriaceae</taxon>
        <taxon>Pseudaminobacter</taxon>
    </lineage>
</organism>
<comment type="function">
    <text evidence="2">Antitoxin component of a type II toxin-antitoxin (TA) system.</text>
</comment>